<name>A0AAD7R1A6_9TELE</name>
<feature type="region of interest" description="Disordered" evidence="1">
    <location>
        <begin position="1"/>
        <end position="46"/>
    </location>
</feature>
<dbReference type="EMBL" id="JAINUG010001628">
    <property type="protein sequence ID" value="KAJ8355112.1"/>
    <property type="molecule type" value="Genomic_DNA"/>
</dbReference>
<reference evidence="2" key="1">
    <citation type="journal article" date="2023" name="Science">
        <title>Genome structures resolve the early diversification of teleost fishes.</title>
        <authorList>
            <person name="Parey E."/>
            <person name="Louis A."/>
            <person name="Montfort J."/>
            <person name="Bouchez O."/>
            <person name="Roques C."/>
            <person name="Iampietro C."/>
            <person name="Lluch J."/>
            <person name="Castinel A."/>
            <person name="Donnadieu C."/>
            <person name="Desvignes T."/>
            <person name="Floi Bucao C."/>
            <person name="Jouanno E."/>
            <person name="Wen M."/>
            <person name="Mejri S."/>
            <person name="Dirks R."/>
            <person name="Jansen H."/>
            <person name="Henkel C."/>
            <person name="Chen W.J."/>
            <person name="Zahm M."/>
            <person name="Cabau C."/>
            <person name="Klopp C."/>
            <person name="Thompson A.W."/>
            <person name="Robinson-Rechavi M."/>
            <person name="Braasch I."/>
            <person name="Lecointre G."/>
            <person name="Bobe J."/>
            <person name="Postlethwait J.H."/>
            <person name="Berthelot C."/>
            <person name="Roest Crollius H."/>
            <person name="Guiguen Y."/>
        </authorList>
    </citation>
    <scope>NUCLEOTIDE SEQUENCE</scope>
    <source>
        <strain evidence="2">NC1722</strain>
    </source>
</reference>
<sequence length="73" mass="8098">KTSGGWPIQDVQRSGRHRGPWHSPSPGQPSGPPRLTRLPLKHHTPPFLLPGPQLQLVPLLLRLVHTPTCNHTD</sequence>
<accession>A0AAD7R1A6</accession>
<evidence type="ECO:0000313" key="3">
    <source>
        <dbReference type="Proteomes" id="UP001221898"/>
    </source>
</evidence>
<evidence type="ECO:0000256" key="1">
    <source>
        <dbReference type="SAM" id="MobiDB-lite"/>
    </source>
</evidence>
<dbReference type="AlphaFoldDB" id="A0AAD7R1A6"/>
<comment type="caution">
    <text evidence="2">The sequence shown here is derived from an EMBL/GenBank/DDBJ whole genome shotgun (WGS) entry which is preliminary data.</text>
</comment>
<protein>
    <submittedName>
        <fullName evidence="2">Uncharacterized protein</fullName>
    </submittedName>
</protein>
<feature type="non-terminal residue" evidence="2">
    <location>
        <position position="1"/>
    </location>
</feature>
<evidence type="ECO:0000313" key="2">
    <source>
        <dbReference type="EMBL" id="KAJ8355112.1"/>
    </source>
</evidence>
<keyword evidence="3" id="KW-1185">Reference proteome</keyword>
<organism evidence="2 3">
    <name type="scientific">Aldrovandia affinis</name>
    <dbReference type="NCBI Taxonomy" id="143900"/>
    <lineage>
        <taxon>Eukaryota</taxon>
        <taxon>Metazoa</taxon>
        <taxon>Chordata</taxon>
        <taxon>Craniata</taxon>
        <taxon>Vertebrata</taxon>
        <taxon>Euteleostomi</taxon>
        <taxon>Actinopterygii</taxon>
        <taxon>Neopterygii</taxon>
        <taxon>Teleostei</taxon>
        <taxon>Notacanthiformes</taxon>
        <taxon>Halosauridae</taxon>
        <taxon>Aldrovandia</taxon>
    </lineage>
</organism>
<gene>
    <name evidence="2" type="ORF">AAFF_G00097510</name>
</gene>
<proteinExistence type="predicted"/>
<dbReference type="Proteomes" id="UP001221898">
    <property type="component" value="Unassembled WGS sequence"/>
</dbReference>